<comment type="subcellular location">
    <subcellularLocation>
        <location evidence="2">Cytoplasm</location>
    </subcellularLocation>
    <subcellularLocation>
        <location evidence="2">Nucleus</location>
    </subcellularLocation>
</comment>
<feature type="compositionally biased region" description="Acidic residues" evidence="3">
    <location>
        <begin position="456"/>
        <end position="472"/>
    </location>
</feature>
<feature type="region of interest" description="Disordered" evidence="3">
    <location>
        <begin position="162"/>
        <end position="181"/>
    </location>
</feature>
<feature type="compositionally biased region" description="Low complexity" evidence="3">
    <location>
        <begin position="319"/>
        <end position="345"/>
    </location>
</feature>
<proteinExistence type="inferred from homology"/>
<dbReference type="Proteomes" id="UP000289323">
    <property type="component" value="Unassembled WGS sequence"/>
</dbReference>
<comment type="similarity">
    <text evidence="1 2">Belongs to the peptidase M67A family. CSN6 subfamily.</text>
</comment>
<evidence type="ECO:0000256" key="3">
    <source>
        <dbReference type="SAM" id="MobiDB-lite"/>
    </source>
</evidence>
<dbReference type="GO" id="GO:0008180">
    <property type="term" value="C:COP9 signalosome"/>
    <property type="evidence" value="ECO:0007669"/>
    <property type="project" value="UniProtKB-UniRule"/>
</dbReference>
<feature type="region of interest" description="Disordered" evidence="3">
    <location>
        <begin position="319"/>
        <end position="349"/>
    </location>
</feature>
<dbReference type="AlphaFoldDB" id="A0A446BRJ9"/>
<dbReference type="CDD" id="cd08063">
    <property type="entry name" value="MPN_CSN6"/>
    <property type="match status" value="1"/>
</dbReference>
<dbReference type="GO" id="GO:0005737">
    <property type="term" value="C:cytoplasm"/>
    <property type="evidence" value="ECO:0007669"/>
    <property type="project" value="UniProtKB-SubCell"/>
</dbReference>
<sequence>MAGLAANELLSTQQASDSGLQVVLHPLPILEISDFITRGYQRDFTGAVVGALLGQQNGREVTIEHSFSCKSAKNADGFYELDRDWFKQRLEQMKLVHKSPALDLVGWYALVPRTGPTALHLPIHRQISAYNESAVLLGFHIEDMLAPAPGDPLPVTIYESSMEAEDSAKDADGEDKEMKDAETPTKMVLRFRKLPYTTETGEAEMIAMQFIHEGGANAAVDSTESHILEQFDKKIAVDDGKGKRRAVAYEESGKPRKDTAPAAEGSATAPSSSSTNPDANLTRAEAEYVASLQAKYNAIKMMKSRLALVIAYLQHLPPSFTQSSTQPPTTTSSTSSEATPTAAAQHTVPSHTILRQIQALVTNAGLVVPPAEQAAALHHEMRRETNDVDLVSLLANLAASVSEAREAGKRFHVLDAARQSRQGGGPGRRGAGGSRKGEAGGGGGGGGGGGAGGLREDEEAELGFDSQAEMEI</sequence>
<dbReference type="EMBL" id="OUUZ01000015">
    <property type="protein sequence ID" value="SPQ25145.1"/>
    <property type="molecule type" value="Genomic_DNA"/>
</dbReference>
<feature type="domain" description="MPN" evidence="4">
    <location>
        <begin position="22"/>
        <end position="164"/>
    </location>
</feature>
<dbReference type="PANTHER" id="PTHR10540">
    <property type="entry name" value="EUKARYOTIC TRANSLATION INITIATION FACTOR 3 SUBUNIT F-RELATED"/>
    <property type="match status" value="1"/>
</dbReference>
<feature type="compositionally biased region" description="Gly residues" evidence="3">
    <location>
        <begin position="422"/>
        <end position="453"/>
    </location>
</feature>
<dbReference type="Gene3D" id="3.40.140.10">
    <property type="entry name" value="Cytidine Deaminase, domain 2"/>
    <property type="match status" value="1"/>
</dbReference>
<name>A0A446BRJ9_9PEZI</name>
<dbReference type="PANTHER" id="PTHR10540:SF8">
    <property type="entry name" value="COP9 SIGNALOSOME COMPLEX SUBUNIT 6"/>
    <property type="match status" value="1"/>
</dbReference>
<feature type="compositionally biased region" description="Basic and acidic residues" evidence="3">
    <location>
        <begin position="166"/>
        <end position="181"/>
    </location>
</feature>
<protein>
    <recommendedName>
        <fullName evidence="2">COP9 signalosome complex subunit 6</fullName>
    </recommendedName>
</protein>
<dbReference type="Pfam" id="PF01398">
    <property type="entry name" value="JAB"/>
    <property type="match status" value="1"/>
</dbReference>
<keyword evidence="2" id="KW-0963">Cytoplasm</keyword>
<keyword evidence="2" id="KW-0539">Nucleus</keyword>
<dbReference type="InterPro" id="IPR033859">
    <property type="entry name" value="MPN_CSN6"/>
</dbReference>
<reference evidence="5 6" key="1">
    <citation type="submission" date="2018-04" db="EMBL/GenBank/DDBJ databases">
        <authorList>
            <person name="Huttner S."/>
            <person name="Dainat J."/>
        </authorList>
    </citation>
    <scope>NUCLEOTIDE SEQUENCE [LARGE SCALE GENOMIC DNA]</scope>
</reference>
<keyword evidence="2" id="KW-0736">Signalosome</keyword>
<feature type="compositionally biased region" description="Low complexity" evidence="3">
    <location>
        <begin position="260"/>
        <end position="277"/>
    </location>
</feature>
<feature type="region of interest" description="Disordered" evidence="3">
    <location>
        <begin position="412"/>
        <end position="472"/>
    </location>
</feature>
<dbReference type="PROSITE" id="PS50249">
    <property type="entry name" value="MPN"/>
    <property type="match status" value="1"/>
</dbReference>
<feature type="compositionally biased region" description="Basic and acidic residues" evidence="3">
    <location>
        <begin position="239"/>
        <end position="259"/>
    </location>
</feature>
<organism evidence="5 6">
    <name type="scientific">Thermothielavioides terrestris</name>
    <dbReference type="NCBI Taxonomy" id="2587410"/>
    <lineage>
        <taxon>Eukaryota</taxon>
        <taxon>Fungi</taxon>
        <taxon>Dikarya</taxon>
        <taxon>Ascomycota</taxon>
        <taxon>Pezizomycotina</taxon>
        <taxon>Sordariomycetes</taxon>
        <taxon>Sordariomycetidae</taxon>
        <taxon>Sordariales</taxon>
        <taxon>Chaetomiaceae</taxon>
        <taxon>Thermothielavioides</taxon>
    </lineage>
</organism>
<evidence type="ECO:0000259" key="4">
    <source>
        <dbReference type="PROSITE" id="PS50249"/>
    </source>
</evidence>
<gene>
    <name evidence="5" type="ORF">TT172_LOCUS7564</name>
</gene>
<dbReference type="SMART" id="SM00232">
    <property type="entry name" value="JAB_MPN"/>
    <property type="match status" value="1"/>
</dbReference>
<evidence type="ECO:0000256" key="1">
    <source>
        <dbReference type="ARBA" id="ARBA00010893"/>
    </source>
</evidence>
<comment type="function">
    <text evidence="2">Component of the COP9 signalosome complex (CSN), a complex involved in various cellular and developmental processes.</text>
</comment>
<accession>A0A446BRJ9</accession>
<feature type="region of interest" description="Disordered" evidence="3">
    <location>
        <begin position="239"/>
        <end position="279"/>
    </location>
</feature>
<evidence type="ECO:0000313" key="6">
    <source>
        <dbReference type="Proteomes" id="UP000289323"/>
    </source>
</evidence>
<evidence type="ECO:0000256" key="2">
    <source>
        <dbReference type="RuleBase" id="RU367006"/>
    </source>
</evidence>
<dbReference type="InterPro" id="IPR000555">
    <property type="entry name" value="JAMM/MPN+_dom"/>
</dbReference>
<evidence type="ECO:0000313" key="5">
    <source>
        <dbReference type="EMBL" id="SPQ25145.1"/>
    </source>
</evidence>
<dbReference type="GO" id="GO:0008237">
    <property type="term" value="F:metallopeptidase activity"/>
    <property type="evidence" value="ECO:0007669"/>
    <property type="project" value="InterPro"/>
</dbReference>
<dbReference type="InterPro" id="IPR037518">
    <property type="entry name" value="MPN"/>
</dbReference>
<dbReference type="GO" id="GO:0000338">
    <property type="term" value="P:protein deneddylation"/>
    <property type="evidence" value="ECO:0007669"/>
    <property type="project" value="InterPro"/>
</dbReference>